<comment type="subcellular location">
    <subcellularLocation>
        <location evidence="1">Mitochondrion inner membrane</location>
        <topology evidence="1">Multi-pass membrane protein</topology>
    </subcellularLocation>
</comment>
<evidence type="ECO:0000256" key="7">
    <source>
        <dbReference type="ARBA" id="ARBA00022989"/>
    </source>
</evidence>
<proteinExistence type="inferred from homology"/>
<keyword evidence="3 11" id="KW-0813">Transport</keyword>
<evidence type="ECO:0000256" key="5">
    <source>
        <dbReference type="ARBA" id="ARBA00022737"/>
    </source>
</evidence>
<dbReference type="GO" id="GO:0005743">
    <property type="term" value="C:mitochondrial inner membrane"/>
    <property type="evidence" value="ECO:0007669"/>
    <property type="project" value="UniProtKB-SubCell"/>
</dbReference>
<gene>
    <name evidence="12" type="ORF">JKF63_02903</name>
</gene>
<dbReference type="RefSeq" id="XP_067755371.1">
    <property type="nucleotide sequence ID" value="XM_067898927.1"/>
</dbReference>
<comment type="caution">
    <text evidence="12">The sequence shown here is derived from an EMBL/GenBank/DDBJ whole genome shotgun (WGS) entry which is preliminary data.</text>
</comment>
<keyword evidence="4 10" id="KW-0812">Transmembrane</keyword>
<dbReference type="InterPro" id="IPR023395">
    <property type="entry name" value="MCP_dom_sf"/>
</dbReference>
<dbReference type="Gene3D" id="1.50.40.10">
    <property type="entry name" value="Mitochondrial carrier domain"/>
    <property type="match status" value="1"/>
</dbReference>
<dbReference type="PROSITE" id="PS50920">
    <property type="entry name" value="SOLCAR"/>
    <property type="match status" value="3"/>
</dbReference>
<feature type="repeat" description="Solcar" evidence="10">
    <location>
        <begin position="1"/>
        <end position="94"/>
    </location>
</feature>
<reference evidence="12 13" key="1">
    <citation type="submission" date="2021-02" db="EMBL/GenBank/DDBJ databases">
        <title>Porcisia hertigi Genome sequencing and assembly.</title>
        <authorList>
            <person name="Almutairi H."/>
            <person name="Gatherer D."/>
        </authorList>
    </citation>
    <scope>NUCLEOTIDE SEQUENCE [LARGE SCALE GENOMIC DNA]</scope>
    <source>
        <strain evidence="12 13">C119</strain>
    </source>
</reference>
<dbReference type="InterPro" id="IPR051508">
    <property type="entry name" value="Mito_Carrier_Antiporter"/>
</dbReference>
<dbReference type="InterPro" id="IPR018108">
    <property type="entry name" value="MCP_transmembrane"/>
</dbReference>
<name>A0A836I5C8_9TRYP</name>
<dbReference type="EMBL" id="JAFJZO010000030">
    <property type="protein sequence ID" value="KAG5498617.1"/>
    <property type="molecule type" value="Genomic_DNA"/>
</dbReference>
<dbReference type="GeneID" id="94289004"/>
<dbReference type="OrthoDB" id="442325at2759"/>
<keyword evidence="9 10" id="KW-0472">Membrane</keyword>
<organism evidence="12 13">
    <name type="scientific">Porcisia hertigi</name>
    <dbReference type="NCBI Taxonomy" id="2761500"/>
    <lineage>
        <taxon>Eukaryota</taxon>
        <taxon>Discoba</taxon>
        <taxon>Euglenozoa</taxon>
        <taxon>Kinetoplastea</taxon>
        <taxon>Metakinetoplastina</taxon>
        <taxon>Trypanosomatida</taxon>
        <taxon>Trypanosomatidae</taxon>
        <taxon>Leishmaniinae</taxon>
        <taxon>Porcisia</taxon>
    </lineage>
</organism>
<dbReference type="PANTHER" id="PTHR45928:SF1">
    <property type="entry name" value="RE38146P"/>
    <property type="match status" value="1"/>
</dbReference>
<evidence type="ECO:0000256" key="9">
    <source>
        <dbReference type="ARBA" id="ARBA00023136"/>
    </source>
</evidence>
<dbReference type="Proteomes" id="UP000674318">
    <property type="component" value="Unassembled WGS sequence"/>
</dbReference>
<evidence type="ECO:0000256" key="11">
    <source>
        <dbReference type="RuleBase" id="RU000488"/>
    </source>
</evidence>
<protein>
    <recommendedName>
        <fullName evidence="14">Mitochondrial carrier protein-like protein</fullName>
    </recommendedName>
</protein>
<evidence type="ECO:0000256" key="3">
    <source>
        <dbReference type="ARBA" id="ARBA00022448"/>
    </source>
</evidence>
<sequence>MSSIDMYVDGAVASMCATVISNPFDVMRTRMQLQGELCKRGEYRVVYHNLAQGMLRVVDEEGARALQKGLLSSVMWQVTQNGIRIGLYPAVRAEMSHACGSDAIYVSVLAGGLCGLVGSYVSSPFQMVKIRLQSQRNTIVTAHGSVLTKATIGEQYDYVGVRDAFRNIYSAGGLRALWKGSHIAAQRTFVGSAAQLTAYDLAKPKLCEATGWAASDMRVHLCSAIVSALCVVLAMNPLDVVMTRSFNHRVGEPAVYSSNLAAATWKIYRVEGVRGLYKGSLALFSRSAPHNITTFVTLEYLRKLRERYTNRSYTSGSTVDKSIGFRKLNGEAKEGKA</sequence>
<dbReference type="Pfam" id="PF00153">
    <property type="entry name" value="Mito_carr"/>
    <property type="match status" value="3"/>
</dbReference>
<keyword evidence="8" id="KW-0496">Mitochondrion</keyword>
<keyword evidence="7" id="KW-1133">Transmembrane helix</keyword>
<comment type="similarity">
    <text evidence="2 11">Belongs to the mitochondrial carrier (TC 2.A.29) family.</text>
</comment>
<evidence type="ECO:0000256" key="4">
    <source>
        <dbReference type="ARBA" id="ARBA00022692"/>
    </source>
</evidence>
<evidence type="ECO:0000256" key="6">
    <source>
        <dbReference type="ARBA" id="ARBA00022792"/>
    </source>
</evidence>
<dbReference type="KEGG" id="phet:94289004"/>
<evidence type="ECO:0000313" key="12">
    <source>
        <dbReference type="EMBL" id="KAG5498617.1"/>
    </source>
</evidence>
<keyword evidence="5" id="KW-0677">Repeat</keyword>
<feature type="repeat" description="Solcar" evidence="10">
    <location>
        <begin position="102"/>
        <end position="205"/>
    </location>
</feature>
<evidence type="ECO:0000313" key="13">
    <source>
        <dbReference type="Proteomes" id="UP000674318"/>
    </source>
</evidence>
<keyword evidence="13" id="KW-1185">Reference proteome</keyword>
<evidence type="ECO:0000256" key="10">
    <source>
        <dbReference type="PROSITE-ProRule" id="PRU00282"/>
    </source>
</evidence>
<evidence type="ECO:0000256" key="1">
    <source>
        <dbReference type="ARBA" id="ARBA00004448"/>
    </source>
</evidence>
<keyword evidence="6" id="KW-0999">Mitochondrion inner membrane</keyword>
<evidence type="ECO:0000256" key="2">
    <source>
        <dbReference type="ARBA" id="ARBA00006375"/>
    </source>
</evidence>
<dbReference type="SUPFAM" id="SSF103506">
    <property type="entry name" value="Mitochondrial carrier"/>
    <property type="match status" value="1"/>
</dbReference>
<feature type="repeat" description="Solcar" evidence="10">
    <location>
        <begin position="215"/>
        <end position="304"/>
    </location>
</feature>
<dbReference type="AlphaFoldDB" id="A0A836I5C8"/>
<accession>A0A836I5C8</accession>
<evidence type="ECO:0000256" key="8">
    <source>
        <dbReference type="ARBA" id="ARBA00023128"/>
    </source>
</evidence>
<dbReference type="PANTHER" id="PTHR45928">
    <property type="entry name" value="RE38146P"/>
    <property type="match status" value="1"/>
</dbReference>
<evidence type="ECO:0008006" key="14">
    <source>
        <dbReference type="Google" id="ProtNLM"/>
    </source>
</evidence>